<protein>
    <submittedName>
        <fullName evidence="4">Uncharacterized protein</fullName>
    </submittedName>
</protein>
<accession>A0A6T5VD33</accession>
<feature type="transmembrane region" description="Helical" evidence="2">
    <location>
        <begin position="47"/>
        <end position="66"/>
    </location>
</feature>
<keyword evidence="2" id="KW-0812">Transmembrane</keyword>
<evidence type="ECO:0000313" key="4">
    <source>
        <dbReference type="EMBL" id="CAD8713718.1"/>
    </source>
</evidence>
<organism evidence="4">
    <name type="scientific">Chromulina nebulosa</name>
    <dbReference type="NCBI Taxonomy" id="96789"/>
    <lineage>
        <taxon>Eukaryota</taxon>
        <taxon>Sar</taxon>
        <taxon>Stramenopiles</taxon>
        <taxon>Ochrophyta</taxon>
        <taxon>Chrysophyceae</taxon>
        <taxon>Chromulinales</taxon>
        <taxon>Chromulinaceae</taxon>
        <taxon>Chromulina</taxon>
    </lineage>
</organism>
<dbReference type="EMBL" id="HBFD01000723">
    <property type="protein sequence ID" value="CAD8713718.1"/>
    <property type="molecule type" value="Transcribed_RNA"/>
</dbReference>
<evidence type="ECO:0000256" key="2">
    <source>
        <dbReference type="SAM" id="Phobius"/>
    </source>
</evidence>
<sequence length="157" mass="18474">MNFARKLSKPIIVNTSFLINKRYFRTLYNQTKAHSSKVLHKENIPPVALMIGCIALGFQVFVLYPWHEELSHQFNQLETSTKLLEYISNQLNIKMDKVLELEEEVKAKERKVLEKEEEILQIEKNILSLANELNIKMDHVVKAEEEVKLEKNRLLLK</sequence>
<gene>
    <name evidence="3" type="ORF">CNEB1095_LOCUS488</name>
    <name evidence="4" type="ORF">CNEB1095_LOCUS489</name>
</gene>
<keyword evidence="1" id="KW-0175">Coiled coil</keyword>
<reference evidence="4" key="1">
    <citation type="submission" date="2021-01" db="EMBL/GenBank/DDBJ databases">
        <authorList>
            <person name="Corre E."/>
            <person name="Pelletier E."/>
            <person name="Niang G."/>
            <person name="Scheremetjew M."/>
            <person name="Finn R."/>
            <person name="Kale V."/>
            <person name="Holt S."/>
            <person name="Cochrane G."/>
            <person name="Meng A."/>
            <person name="Brown T."/>
            <person name="Cohen L."/>
        </authorList>
    </citation>
    <scope>NUCLEOTIDE SEQUENCE</scope>
    <source>
        <strain evidence="4">UTEXLB2642</strain>
    </source>
</reference>
<dbReference type="EMBL" id="HBFD01000722">
    <property type="protein sequence ID" value="CAD8713716.1"/>
    <property type="molecule type" value="Transcribed_RNA"/>
</dbReference>
<dbReference type="AlphaFoldDB" id="A0A6T5VD33"/>
<feature type="coiled-coil region" evidence="1">
    <location>
        <begin position="91"/>
        <end position="132"/>
    </location>
</feature>
<name>A0A6T5VD33_9STRA</name>
<evidence type="ECO:0000256" key="1">
    <source>
        <dbReference type="SAM" id="Coils"/>
    </source>
</evidence>
<keyword evidence="2" id="KW-0472">Membrane</keyword>
<proteinExistence type="predicted"/>
<evidence type="ECO:0000313" key="3">
    <source>
        <dbReference type="EMBL" id="CAD8713716.1"/>
    </source>
</evidence>
<dbReference type="PANTHER" id="PTHR40135:SF1">
    <property type="entry name" value="MITOCHONDRIAL PHOSPHATE CARRIER PROTEIN"/>
    <property type="match status" value="1"/>
</dbReference>
<keyword evidence="2" id="KW-1133">Transmembrane helix</keyword>
<dbReference type="PANTHER" id="PTHR40135">
    <property type="entry name" value="MITOCHONDRIAL PHOSPHATE CARRIER PROTEIN"/>
    <property type="match status" value="1"/>
</dbReference>